<dbReference type="Gene3D" id="3.40.630.30">
    <property type="match status" value="1"/>
</dbReference>
<reference evidence="6 7" key="1">
    <citation type="journal article" date="2016" name="Antonie Van Leeuwenhoek">
        <title>Nocardia donostiensis sp. nov., isolated from human respiratory specimens.</title>
        <authorList>
            <person name="Ercibengoa M."/>
            <person name="Bell M."/>
            <person name="Marimon J.M."/>
            <person name="Humrighouse B."/>
            <person name="Klenk H.P."/>
            <person name="Potter G."/>
            <person name="Perez-Trallero E."/>
        </authorList>
    </citation>
    <scope>NUCLEOTIDE SEQUENCE [LARGE SCALE GENOMIC DNA]</scope>
    <source>
        <strain evidence="6 7">X1655</strain>
    </source>
</reference>
<keyword evidence="7" id="KW-1185">Reference proteome</keyword>
<comment type="function">
    <text evidence="1">Acyltransferase required for the direct transfer of medium- to long-chain fatty acyl moieties from a carrier protein (MbtL) on to the epsilon-amino group of lysine residue in the mycobactin core.</text>
</comment>
<sequence length="178" mass="20085">MIRFQRVVPDDFPLLASWLSHPHVSRWWNHEFSLEAVERDFGPTARGEEPAEDLLAYADGVPFGHAQRCRWHDYPEELAALSRYLPIGETAMTIDYLVGDPAEIGRGRGTALIGALVADTWAAYPTAEAIIVPVAAGNIASWRVLEKNEFVRVTEAHLEPDNPIDPTLHYVYRLDRPR</sequence>
<evidence type="ECO:0000256" key="1">
    <source>
        <dbReference type="ARBA" id="ARBA00003818"/>
    </source>
</evidence>
<dbReference type="PANTHER" id="PTHR31438">
    <property type="entry name" value="LYSINE N-ACYLTRANSFERASE C17G9.06C-RELATED"/>
    <property type="match status" value="1"/>
</dbReference>
<dbReference type="RefSeq" id="WP_077121686.1">
    <property type="nucleotide sequence ID" value="NZ_LOKT01000027.1"/>
</dbReference>
<dbReference type="EMBL" id="MUMY01000032">
    <property type="protein sequence ID" value="ONM46105.1"/>
    <property type="molecule type" value="Genomic_DNA"/>
</dbReference>
<evidence type="ECO:0000313" key="6">
    <source>
        <dbReference type="EMBL" id="ONM46105.1"/>
    </source>
</evidence>
<comment type="caution">
    <text evidence="6">The sequence shown here is derived from an EMBL/GenBank/DDBJ whole genome shotgun (WGS) entry which is preliminary data.</text>
</comment>
<keyword evidence="6" id="KW-0808">Transferase</keyword>
<organism evidence="6 7">
    <name type="scientific">Nocardia donostiensis</name>
    <dbReference type="NCBI Taxonomy" id="1538463"/>
    <lineage>
        <taxon>Bacteria</taxon>
        <taxon>Bacillati</taxon>
        <taxon>Actinomycetota</taxon>
        <taxon>Actinomycetes</taxon>
        <taxon>Mycobacteriales</taxon>
        <taxon>Nocardiaceae</taxon>
        <taxon>Nocardia</taxon>
    </lineage>
</organism>
<dbReference type="AlphaFoldDB" id="A0A1V2T9C2"/>
<dbReference type="GO" id="GO:0019290">
    <property type="term" value="P:siderophore biosynthetic process"/>
    <property type="evidence" value="ECO:0007669"/>
    <property type="project" value="InterPro"/>
</dbReference>
<dbReference type="UniPathway" id="UPA00011"/>
<comment type="pathway">
    <text evidence="2">Siderophore biosynthesis; mycobactin biosynthesis.</text>
</comment>
<dbReference type="GO" id="GO:0016410">
    <property type="term" value="F:N-acyltransferase activity"/>
    <property type="evidence" value="ECO:0007669"/>
    <property type="project" value="TreeGrafter"/>
</dbReference>
<evidence type="ECO:0000256" key="2">
    <source>
        <dbReference type="ARBA" id="ARBA00005102"/>
    </source>
</evidence>
<feature type="domain" description="Acyltransferase MbtK/IucB-like conserved" evidence="5">
    <location>
        <begin position="5"/>
        <end position="46"/>
    </location>
</feature>
<evidence type="ECO:0000256" key="4">
    <source>
        <dbReference type="ARBA" id="ARBA00031122"/>
    </source>
</evidence>
<dbReference type="OrthoDB" id="9814648at2"/>
<dbReference type="InterPro" id="IPR016181">
    <property type="entry name" value="Acyl_CoA_acyltransferase"/>
</dbReference>
<evidence type="ECO:0000256" key="3">
    <source>
        <dbReference type="ARBA" id="ARBA00020586"/>
    </source>
</evidence>
<accession>A0A1V2T9C2</accession>
<dbReference type="InterPro" id="IPR019432">
    <property type="entry name" value="Acyltransferase_MbtK/IucB-like"/>
</dbReference>
<protein>
    <recommendedName>
        <fullName evidence="3">Lysine N-acyltransferase MbtK</fullName>
    </recommendedName>
    <alternativeName>
        <fullName evidence="4">Mycobactin synthase protein K</fullName>
    </alternativeName>
</protein>
<gene>
    <name evidence="6" type="ORF">B0T46_24795</name>
</gene>
<proteinExistence type="predicted"/>
<dbReference type="SMART" id="SM01006">
    <property type="entry name" value="AlcB"/>
    <property type="match status" value="1"/>
</dbReference>
<name>A0A1V2T9C2_9NOCA</name>
<dbReference type="STRING" id="1538463.B0T36_25320"/>
<evidence type="ECO:0000259" key="5">
    <source>
        <dbReference type="SMART" id="SM01006"/>
    </source>
</evidence>
<evidence type="ECO:0000313" key="7">
    <source>
        <dbReference type="Proteomes" id="UP000188836"/>
    </source>
</evidence>
<dbReference type="Proteomes" id="UP000188836">
    <property type="component" value="Unassembled WGS sequence"/>
</dbReference>
<dbReference type="SUPFAM" id="SSF55729">
    <property type="entry name" value="Acyl-CoA N-acyltransferases (Nat)"/>
    <property type="match status" value="1"/>
</dbReference>
<dbReference type="PANTHER" id="PTHR31438:SF1">
    <property type="entry name" value="LYSINE N-ACYLTRANSFERASE C17G9.06C-RELATED"/>
    <property type="match status" value="1"/>
</dbReference>
<dbReference type="Pfam" id="PF13523">
    <property type="entry name" value="Acetyltransf_8"/>
    <property type="match status" value="1"/>
</dbReference>